<keyword evidence="6" id="KW-0949">S-adenosyl-L-methionine</keyword>
<dbReference type="SUPFAM" id="SSF53335">
    <property type="entry name" value="S-adenosyl-L-methionine-dependent methyltransferases"/>
    <property type="match status" value="1"/>
</dbReference>
<evidence type="ECO:0000256" key="2">
    <source>
        <dbReference type="ARBA" id="ARBA00004746"/>
    </source>
</evidence>
<dbReference type="Gene3D" id="3.40.50.150">
    <property type="entry name" value="Vaccinia Virus protein VP39"/>
    <property type="match status" value="1"/>
</dbReference>
<dbReference type="GO" id="GO:0102130">
    <property type="term" value="F:malonyl-CoA methyltransferase activity"/>
    <property type="evidence" value="ECO:0007669"/>
    <property type="project" value="UniProtKB-EC"/>
</dbReference>
<evidence type="ECO:0000259" key="8">
    <source>
        <dbReference type="Pfam" id="PF08241"/>
    </source>
</evidence>
<organism evidence="9">
    <name type="scientific">hydrothermal vent metagenome</name>
    <dbReference type="NCBI Taxonomy" id="652676"/>
    <lineage>
        <taxon>unclassified sequences</taxon>
        <taxon>metagenomes</taxon>
        <taxon>ecological metagenomes</taxon>
    </lineage>
</organism>
<keyword evidence="4 9" id="KW-0489">Methyltransferase</keyword>
<dbReference type="NCBIfam" id="TIGR02072">
    <property type="entry name" value="BioC"/>
    <property type="match status" value="1"/>
</dbReference>
<dbReference type="EMBL" id="UOFS01000049">
    <property type="protein sequence ID" value="VAX01617.1"/>
    <property type="molecule type" value="Genomic_DNA"/>
</dbReference>
<evidence type="ECO:0000256" key="6">
    <source>
        <dbReference type="ARBA" id="ARBA00022691"/>
    </source>
</evidence>
<dbReference type="UniPathway" id="UPA00078"/>
<dbReference type="HAMAP" id="MF_00835">
    <property type="entry name" value="BioC"/>
    <property type="match status" value="1"/>
</dbReference>
<dbReference type="InterPro" id="IPR050602">
    <property type="entry name" value="Malonyl-ACP_OMT"/>
</dbReference>
<dbReference type="InterPro" id="IPR013216">
    <property type="entry name" value="Methyltransf_11"/>
</dbReference>
<dbReference type="GO" id="GO:0009102">
    <property type="term" value="P:biotin biosynthetic process"/>
    <property type="evidence" value="ECO:0007669"/>
    <property type="project" value="UniProtKB-UniPathway"/>
</dbReference>
<evidence type="ECO:0000256" key="5">
    <source>
        <dbReference type="ARBA" id="ARBA00022679"/>
    </source>
</evidence>
<dbReference type="InterPro" id="IPR029063">
    <property type="entry name" value="SAM-dependent_MTases_sf"/>
</dbReference>
<dbReference type="PANTHER" id="PTHR13090:SF1">
    <property type="entry name" value="ARGININE-HYDROXYLASE NDUFAF5, MITOCHONDRIAL"/>
    <property type="match status" value="1"/>
</dbReference>
<dbReference type="EC" id="2.1.1.197" evidence="3"/>
<evidence type="ECO:0000256" key="3">
    <source>
        <dbReference type="ARBA" id="ARBA00012327"/>
    </source>
</evidence>
<dbReference type="CDD" id="cd02440">
    <property type="entry name" value="AdoMet_MTases"/>
    <property type="match status" value="1"/>
</dbReference>
<keyword evidence="5 9" id="KW-0808">Transferase</keyword>
<evidence type="ECO:0000256" key="1">
    <source>
        <dbReference type="ARBA" id="ARBA00000852"/>
    </source>
</evidence>
<dbReference type="GO" id="GO:0010340">
    <property type="term" value="F:carboxyl-O-methyltransferase activity"/>
    <property type="evidence" value="ECO:0007669"/>
    <property type="project" value="InterPro"/>
</dbReference>
<evidence type="ECO:0000256" key="7">
    <source>
        <dbReference type="ARBA" id="ARBA00022756"/>
    </source>
</evidence>
<dbReference type="GO" id="GO:0032259">
    <property type="term" value="P:methylation"/>
    <property type="evidence" value="ECO:0007669"/>
    <property type="project" value="UniProtKB-KW"/>
</dbReference>
<comment type="pathway">
    <text evidence="2">Cofactor biosynthesis; biotin biosynthesis.</text>
</comment>
<keyword evidence="7" id="KW-0093">Biotin biosynthesis</keyword>
<evidence type="ECO:0000313" key="9">
    <source>
        <dbReference type="EMBL" id="VAX01617.1"/>
    </source>
</evidence>
<dbReference type="GO" id="GO:0008757">
    <property type="term" value="F:S-adenosylmethionine-dependent methyltransferase activity"/>
    <property type="evidence" value="ECO:0007669"/>
    <property type="project" value="InterPro"/>
</dbReference>
<accession>A0A3B1B9A1</accession>
<dbReference type="Pfam" id="PF08241">
    <property type="entry name" value="Methyltransf_11"/>
    <property type="match status" value="1"/>
</dbReference>
<gene>
    <name evidence="9" type="ORF">MNBD_GAMMA22-2034</name>
</gene>
<proteinExistence type="inferred from homology"/>
<comment type="catalytic activity">
    <reaction evidence="1">
        <text>malonyl-[ACP] + S-adenosyl-L-methionine = malonyl-[ACP] methyl ester + S-adenosyl-L-homocysteine</text>
        <dbReference type="Rhea" id="RHEA:17105"/>
        <dbReference type="Rhea" id="RHEA-COMP:9623"/>
        <dbReference type="Rhea" id="RHEA-COMP:9954"/>
        <dbReference type="ChEBI" id="CHEBI:57856"/>
        <dbReference type="ChEBI" id="CHEBI:59789"/>
        <dbReference type="ChEBI" id="CHEBI:78449"/>
        <dbReference type="ChEBI" id="CHEBI:78845"/>
        <dbReference type="EC" id="2.1.1.197"/>
    </reaction>
</comment>
<evidence type="ECO:0000256" key="4">
    <source>
        <dbReference type="ARBA" id="ARBA00022603"/>
    </source>
</evidence>
<feature type="domain" description="Methyltransferase type 11" evidence="8">
    <location>
        <begin position="57"/>
        <end position="157"/>
    </location>
</feature>
<dbReference type="InterPro" id="IPR011814">
    <property type="entry name" value="BioC"/>
</dbReference>
<protein>
    <recommendedName>
        <fullName evidence="3">malonyl-[acyl-carrier protein] O-methyltransferase</fullName>
        <ecNumber evidence="3">2.1.1.197</ecNumber>
    </recommendedName>
</protein>
<reference evidence="9" key="1">
    <citation type="submission" date="2018-06" db="EMBL/GenBank/DDBJ databases">
        <authorList>
            <person name="Zhirakovskaya E."/>
        </authorList>
    </citation>
    <scope>NUCLEOTIDE SEQUENCE</scope>
</reference>
<name>A0A3B1B9A1_9ZZZZ</name>
<sequence>MKNSETKKIHPFEVSQVRGSFNTAVASYDEAAVLQREIGDRLIDKLDFIKLQPKIILEVGSGTGYCTAQLKKLYPNSDIIALDIADLMLKATKNKLSFLQKIRKQISFICADATHLPFQNNSIDFIFSNLTLQWCPELDVVFKEFYRVLQPNGLLMFSSFGPDSLKELRSAWSEVDSFSHVNNFVDMHDVGDDMLAAKLADPVLDMEMLTLTYKNIFDLMRDLKNVGAHNINQSRNHGLTGKGQIEKLKQAYEQFRVEGQLPLSYEVVYGHAWIAPNKVEAHNIASILLNEIK</sequence>
<dbReference type="PANTHER" id="PTHR13090">
    <property type="entry name" value="ARGININE-HYDROXYLASE NDUFAF5, MITOCHONDRIAL"/>
    <property type="match status" value="1"/>
</dbReference>
<dbReference type="AlphaFoldDB" id="A0A3B1B9A1"/>